<reference evidence="1 2" key="1">
    <citation type="submission" date="2017-09" db="EMBL/GenBank/DDBJ databases">
        <authorList>
            <person name="Ehlers B."/>
            <person name="Leendertz F.H."/>
        </authorList>
    </citation>
    <scope>NUCLEOTIDE SEQUENCE [LARGE SCALE GENOMIC DNA]</scope>
    <source>
        <strain evidence="1 2">DSM 46844</strain>
    </source>
</reference>
<protein>
    <recommendedName>
        <fullName evidence="3">Zf-HC2 domain-containing protein</fullName>
    </recommendedName>
</protein>
<dbReference type="AlphaFoldDB" id="A0A285EB45"/>
<keyword evidence="2" id="KW-1185">Reference proteome</keyword>
<sequence length="94" mass="9841">MTGVDRPLPADAVRRLTADPGPWLSCDDCFRLVDRYVEGLLTGGARPMRGELGAMPGHLSGCPACSEEATTLLLLAAAEAGIDPAPALQRLLPD</sequence>
<evidence type="ECO:0000313" key="1">
    <source>
        <dbReference type="EMBL" id="SNX96329.1"/>
    </source>
</evidence>
<name>A0A285EB45_9ACTN</name>
<accession>A0A285EB45</accession>
<dbReference type="Proteomes" id="UP000219514">
    <property type="component" value="Unassembled WGS sequence"/>
</dbReference>
<dbReference type="EMBL" id="OBDO01000004">
    <property type="protein sequence ID" value="SNX96329.1"/>
    <property type="molecule type" value="Genomic_DNA"/>
</dbReference>
<evidence type="ECO:0000313" key="2">
    <source>
        <dbReference type="Proteomes" id="UP000219514"/>
    </source>
</evidence>
<evidence type="ECO:0008006" key="3">
    <source>
        <dbReference type="Google" id="ProtNLM"/>
    </source>
</evidence>
<dbReference type="RefSeq" id="WP_183358934.1">
    <property type="nucleotide sequence ID" value="NZ_JACHXB010000002.1"/>
</dbReference>
<gene>
    <name evidence="1" type="ORF">SAMN06893097_10443</name>
</gene>
<proteinExistence type="predicted"/>
<organism evidence="1 2">
    <name type="scientific">Geodermatophilus sabuli</name>
    <dbReference type="NCBI Taxonomy" id="1564158"/>
    <lineage>
        <taxon>Bacteria</taxon>
        <taxon>Bacillati</taxon>
        <taxon>Actinomycetota</taxon>
        <taxon>Actinomycetes</taxon>
        <taxon>Geodermatophilales</taxon>
        <taxon>Geodermatophilaceae</taxon>
        <taxon>Geodermatophilus</taxon>
    </lineage>
</organism>